<protein>
    <submittedName>
        <fullName evidence="2">Uncharacterized protein</fullName>
    </submittedName>
</protein>
<gene>
    <name evidence="2" type="ORF">SKAU_G00290290</name>
</gene>
<dbReference type="AlphaFoldDB" id="A0A9Q1ETK7"/>
<accession>A0A9Q1ETK7</accession>
<keyword evidence="3" id="KW-1185">Reference proteome</keyword>
<sequence length="157" mass="17081">MSPGEVGFPPTFSSVVPVCLHKSDLCGQSQDCMVNRPQRSDQGMLSHQIRRRAHDAKAIDTAVPKPSGHDSWDDSVIAIPRPSLSAPRKGASGSQLTGSPLCQAGKEQEWNTSLDLSLIQKASNNPAMTHAACKHRPRISAPLLEFYPARSFRYSAF</sequence>
<proteinExistence type="predicted"/>
<dbReference type="Proteomes" id="UP001152622">
    <property type="component" value="Chromosome 12"/>
</dbReference>
<name>A0A9Q1ETK7_SYNKA</name>
<feature type="region of interest" description="Disordered" evidence="1">
    <location>
        <begin position="37"/>
        <end position="75"/>
    </location>
</feature>
<evidence type="ECO:0000313" key="2">
    <source>
        <dbReference type="EMBL" id="KAJ8344836.1"/>
    </source>
</evidence>
<organism evidence="2 3">
    <name type="scientific">Synaphobranchus kaupii</name>
    <name type="common">Kaup's arrowtooth eel</name>
    <dbReference type="NCBI Taxonomy" id="118154"/>
    <lineage>
        <taxon>Eukaryota</taxon>
        <taxon>Metazoa</taxon>
        <taxon>Chordata</taxon>
        <taxon>Craniata</taxon>
        <taxon>Vertebrata</taxon>
        <taxon>Euteleostomi</taxon>
        <taxon>Actinopterygii</taxon>
        <taxon>Neopterygii</taxon>
        <taxon>Teleostei</taxon>
        <taxon>Anguilliformes</taxon>
        <taxon>Synaphobranchidae</taxon>
        <taxon>Synaphobranchus</taxon>
    </lineage>
</organism>
<reference evidence="2" key="1">
    <citation type="journal article" date="2023" name="Science">
        <title>Genome structures resolve the early diversification of teleost fishes.</title>
        <authorList>
            <person name="Parey E."/>
            <person name="Louis A."/>
            <person name="Montfort J."/>
            <person name="Bouchez O."/>
            <person name="Roques C."/>
            <person name="Iampietro C."/>
            <person name="Lluch J."/>
            <person name="Castinel A."/>
            <person name="Donnadieu C."/>
            <person name="Desvignes T."/>
            <person name="Floi Bucao C."/>
            <person name="Jouanno E."/>
            <person name="Wen M."/>
            <person name="Mejri S."/>
            <person name="Dirks R."/>
            <person name="Jansen H."/>
            <person name="Henkel C."/>
            <person name="Chen W.J."/>
            <person name="Zahm M."/>
            <person name="Cabau C."/>
            <person name="Klopp C."/>
            <person name="Thompson A.W."/>
            <person name="Robinson-Rechavi M."/>
            <person name="Braasch I."/>
            <person name="Lecointre G."/>
            <person name="Bobe J."/>
            <person name="Postlethwait J.H."/>
            <person name="Berthelot C."/>
            <person name="Roest Crollius H."/>
            <person name="Guiguen Y."/>
        </authorList>
    </citation>
    <scope>NUCLEOTIDE SEQUENCE</scope>
    <source>
        <strain evidence="2">WJC10195</strain>
    </source>
</reference>
<evidence type="ECO:0000313" key="3">
    <source>
        <dbReference type="Proteomes" id="UP001152622"/>
    </source>
</evidence>
<evidence type="ECO:0000256" key="1">
    <source>
        <dbReference type="SAM" id="MobiDB-lite"/>
    </source>
</evidence>
<comment type="caution">
    <text evidence="2">The sequence shown here is derived from an EMBL/GenBank/DDBJ whole genome shotgun (WGS) entry which is preliminary data.</text>
</comment>
<dbReference type="EMBL" id="JAINUF010000012">
    <property type="protein sequence ID" value="KAJ8344836.1"/>
    <property type="molecule type" value="Genomic_DNA"/>
</dbReference>